<gene>
    <name evidence="9" type="ORF">NEMBOFW57_006613</name>
</gene>
<comment type="subcellular location">
    <subcellularLocation>
        <location evidence="1">Membrane</location>
        <topology evidence="1">Multi-pass membrane protein</topology>
    </subcellularLocation>
</comment>
<feature type="transmembrane region" description="Helical" evidence="7">
    <location>
        <begin position="206"/>
        <end position="233"/>
    </location>
</feature>
<dbReference type="GO" id="GO:0022857">
    <property type="term" value="F:transmembrane transporter activity"/>
    <property type="evidence" value="ECO:0007669"/>
    <property type="project" value="InterPro"/>
</dbReference>
<sequence>MADDTKQPFTPSTASLGNGEHAPVTPTSRAESSASSPDATIPEPAADPSRQEAQTSHTNHNNSAFGLRPACFTSTLQEVAFVSQATIATATSSFFQGASAILTASIGHDLGMSQGQITWITASTATTGGAFQLGLGQLADLLGRKPVFLTGMGSFAALSLLVAWAQDPFWMDVVCGLLGVSAAMVVPPAIGIMGAAYDVPSKRKNLAFSAFSAGNPLGFVFGSIVSGLATMVFNWRASYVLIAILWVVFAVLAFWTIPKVEAYPPDQGLRERGRTFLRTFDFVGTALTIFGTGLLTAAITLGPTDGWDSAHIIAMLVVGVLLLVAFAYWETVCSHPLMPPHIWKDRNFTLIILSCLPGYMSFIAAQFWLSFFMQELQKLKPITVAVHLLPQAIAGLIYNAIAGSVLHRINNTLLLAVGSGAYIASNVLLSLMKADSPYWAFIFPSLILGVVGADFQFNVANMYVMQSLPSSQQALAGGIFNTLFRLGAAIALGMTTAVFTSKSGTPEAAADPMMPYSKAFQVSIGLSAASFLFLPFVRLGTQGHAPGADAGGSRSDGKTAGLLLPSYDYIVVGGGVSGLVVANRLITVLVLEAGELDSSPDIVTVPGLIGHGFPPAFNWNFTTTRQEFLDNKTRDYGQGHVVGGGSILNGIVMTRGARADYDAWEALGNPGWGWQDMLPYFKKASPEETAVRSGTNNPQSEKFSVNVSPERSNALHIAPDPSVHGTSGPLEVTYPRFLYNQSINFLRGLSELGVPLLPDPNAGVAAGAFIVPASMSANNQSRMDSRRAYLDPVLHRTNLHLAVQQTVTRVLLNANDSSNIIALPFGRLVRAYGVEYTTSAEVPRQRVFCEKEVILAAGAIIPPALLQVSGIGPADLLNELNVTVKVGLPGVGQNLQDHPMVGAFYNCPLTTPLITTVAFPHLTHLLLPPNATSTNTTLFHSQSQSLLLSLLNNTSTPLTSLSLSHLHPSTLRHPTLRAGYLRQLHLLLRTLLPDPAVGAVEIMADSRGTLAVAAQHPLNRGVVRALAGPDLLSTTQNNGGGTAAAVAVAGNVALDPRYCPHPADCALLVAALRFNLDGIVGGTEAKRRGKEEEGMGRVVRARVQTEFHASGTTAMMPVELGGVVGRRLVVHGTANVRVVDAGVMPMVVGAHLQAAVYAVAEKAADLIKEDQKRKTPAANPGVNGRNGSLGVVRHMPLPDLETQFLRPFGPGRR</sequence>
<dbReference type="GO" id="GO:0050660">
    <property type="term" value="F:flavin adenine dinucleotide binding"/>
    <property type="evidence" value="ECO:0007669"/>
    <property type="project" value="InterPro"/>
</dbReference>
<feature type="transmembrane region" description="Helical" evidence="7">
    <location>
        <begin position="177"/>
        <end position="199"/>
    </location>
</feature>
<proteinExistence type="inferred from homology"/>
<evidence type="ECO:0000256" key="2">
    <source>
        <dbReference type="ARBA" id="ARBA00010790"/>
    </source>
</evidence>
<dbReference type="PROSITE" id="PS00216">
    <property type="entry name" value="SUGAR_TRANSPORT_1"/>
    <property type="match status" value="1"/>
</dbReference>
<keyword evidence="3 7" id="KW-0812">Transmembrane</keyword>
<dbReference type="InterPro" id="IPR007867">
    <property type="entry name" value="GMC_OxRtase_C"/>
</dbReference>
<feature type="transmembrane region" description="Helical" evidence="7">
    <location>
        <begin position="239"/>
        <end position="258"/>
    </location>
</feature>
<protein>
    <recommendedName>
        <fullName evidence="8">Major facilitator superfamily (MFS) profile domain-containing protein</fullName>
    </recommendedName>
</protein>
<reference evidence="9" key="1">
    <citation type="submission" date="2023-02" db="EMBL/GenBank/DDBJ databases">
        <authorList>
            <person name="Palmer J.M."/>
        </authorList>
    </citation>
    <scope>NUCLEOTIDE SEQUENCE</scope>
    <source>
        <strain evidence="9">FW57</strain>
    </source>
</reference>
<dbReference type="PANTHER" id="PTHR42718:SF23">
    <property type="entry name" value="MAJOR FACILITATOR SUPERFAMILY (MFS) PROFILE DOMAIN-CONTAINING PROTEIN"/>
    <property type="match status" value="1"/>
</dbReference>
<dbReference type="InterPro" id="IPR000172">
    <property type="entry name" value="GMC_OxRdtase_N"/>
</dbReference>
<dbReference type="Gene3D" id="1.20.1250.20">
    <property type="entry name" value="MFS general substrate transporter like domains"/>
    <property type="match status" value="2"/>
</dbReference>
<feature type="transmembrane region" description="Helical" evidence="7">
    <location>
        <begin position="381"/>
        <end position="401"/>
    </location>
</feature>
<dbReference type="GO" id="GO:0016614">
    <property type="term" value="F:oxidoreductase activity, acting on CH-OH group of donors"/>
    <property type="evidence" value="ECO:0007669"/>
    <property type="project" value="InterPro"/>
</dbReference>
<dbReference type="InterPro" id="IPR036259">
    <property type="entry name" value="MFS_trans_sf"/>
</dbReference>
<comment type="caution">
    <text evidence="9">The sequence shown here is derived from an EMBL/GenBank/DDBJ whole genome shotgun (WGS) entry which is preliminary data.</text>
</comment>
<accession>A0AAD4EXD9</accession>
<dbReference type="AlphaFoldDB" id="A0AAD4EXD9"/>
<evidence type="ECO:0000256" key="1">
    <source>
        <dbReference type="ARBA" id="ARBA00004141"/>
    </source>
</evidence>
<dbReference type="Pfam" id="PF05199">
    <property type="entry name" value="GMC_oxred_C"/>
    <property type="match status" value="1"/>
</dbReference>
<feature type="transmembrane region" description="Helical" evidence="7">
    <location>
        <begin position="350"/>
        <end position="369"/>
    </location>
</feature>
<evidence type="ECO:0000313" key="9">
    <source>
        <dbReference type="EMBL" id="KAG7287108.1"/>
    </source>
</evidence>
<dbReference type="PANTHER" id="PTHR42718">
    <property type="entry name" value="MAJOR FACILITATOR SUPERFAMILY MULTIDRUG TRANSPORTER MFSC"/>
    <property type="match status" value="1"/>
</dbReference>
<feature type="transmembrane region" description="Helical" evidence="7">
    <location>
        <begin position="438"/>
        <end position="457"/>
    </location>
</feature>
<dbReference type="Gene3D" id="3.30.560.10">
    <property type="entry name" value="Glucose Oxidase, domain 3"/>
    <property type="match status" value="1"/>
</dbReference>
<dbReference type="SUPFAM" id="SSF103473">
    <property type="entry name" value="MFS general substrate transporter"/>
    <property type="match status" value="1"/>
</dbReference>
<feature type="transmembrane region" description="Helical" evidence="7">
    <location>
        <begin position="147"/>
        <end position="165"/>
    </location>
</feature>
<keyword evidence="10" id="KW-1185">Reference proteome</keyword>
<evidence type="ECO:0000256" key="4">
    <source>
        <dbReference type="ARBA" id="ARBA00022989"/>
    </source>
</evidence>
<dbReference type="InterPro" id="IPR036188">
    <property type="entry name" value="FAD/NAD-bd_sf"/>
</dbReference>
<organism evidence="9 10">
    <name type="scientific">Staphylotrichum longicolle</name>
    <dbReference type="NCBI Taxonomy" id="669026"/>
    <lineage>
        <taxon>Eukaryota</taxon>
        <taxon>Fungi</taxon>
        <taxon>Dikarya</taxon>
        <taxon>Ascomycota</taxon>
        <taxon>Pezizomycotina</taxon>
        <taxon>Sordariomycetes</taxon>
        <taxon>Sordariomycetidae</taxon>
        <taxon>Sordariales</taxon>
        <taxon>Chaetomiaceae</taxon>
        <taxon>Staphylotrichum</taxon>
    </lineage>
</organism>
<feature type="compositionally biased region" description="Polar residues" evidence="6">
    <location>
        <begin position="7"/>
        <end position="16"/>
    </location>
</feature>
<dbReference type="Proteomes" id="UP001197093">
    <property type="component" value="Unassembled WGS sequence"/>
</dbReference>
<feature type="transmembrane region" description="Helical" evidence="7">
    <location>
        <begin position="478"/>
        <end position="499"/>
    </location>
</feature>
<feature type="region of interest" description="Disordered" evidence="6">
    <location>
        <begin position="1"/>
        <end position="62"/>
    </location>
</feature>
<comment type="similarity">
    <text evidence="2">Belongs to the GMC oxidoreductase family.</text>
</comment>
<feature type="transmembrane region" description="Helical" evidence="7">
    <location>
        <begin position="413"/>
        <end position="432"/>
    </location>
</feature>
<dbReference type="InterPro" id="IPR005829">
    <property type="entry name" value="Sugar_transporter_CS"/>
</dbReference>
<feature type="compositionally biased region" description="Polar residues" evidence="6">
    <location>
        <begin position="25"/>
        <end position="38"/>
    </location>
</feature>
<dbReference type="InterPro" id="IPR011701">
    <property type="entry name" value="MFS"/>
</dbReference>
<dbReference type="SUPFAM" id="SSF51905">
    <property type="entry name" value="FAD/NAD(P)-binding domain"/>
    <property type="match status" value="1"/>
</dbReference>
<evidence type="ECO:0000256" key="6">
    <source>
        <dbReference type="SAM" id="MobiDB-lite"/>
    </source>
</evidence>
<keyword evidence="4 7" id="KW-1133">Transmembrane helix</keyword>
<feature type="domain" description="Major facilitator superfamily (MFS) profile" evidence="8">
    <location>
        <begin position="81"/>
        <end position="542"/>
    </location>
</feature>
<dbReference type="Gene3D" id="3.50.50.60">
    <property type="entry name" value="FAD/NAD(P)-binding domain"/>
    <property type="match status" value="1"/>
</dbReference>
<dbReference type="PROSITE" id="PS50850">
    <property type="entry name" value="MFS"/>
    <property type="match status" value="1"/>
</dbReference>
<evidence type="ECO:0000256" key="5">
    <source>
        <dbReference type="ARBA" id="ARBA00023136"/>
    </source>
</evidence>
<dbReference type="Pfam" id="PF07690">
    <property type="entry name" value="MFS_1"/>
    <property type="match status" value="1"/>
</dbReference>
<evidence type="ECO:0000259" key="8">
    <source>
        <dbReference type="PROSITE" id="PS50850"/>
    </source>
</evidence>
<dbReference type="InterPro" id="IPR020846">
    <property type="entry name" value="MFS_dom"/>
</dbReference>
<feature type="region of interest" description="Disordered" evidence="6">
    <location>
        <begin position="1170"/>
        <end position="1189"/>
    </location>
</feature>
<dbReference type="GO" id="GO:0016020">
    <property type="term" value="C:membrane"/>
    <property type="evidence" value="ECO:0007669"/>
    <property type="project" value="UniProtKB-SubCell"/>
</dbReference>
<evidence type="ECO:0000256" key="7">
    <source>
        <dbReference type="SAM" id="Phobius"/>
    </source>
</evidence>
<feature type="transmembrane region" description="Helical" evidence="7">
    <location>
        <begin position="519"/>
        <end position="537"/>
    </location>
</feature>
<name>A0AAD4EXD9_9PEZI</name>
<dbReference type="Pfam" id="PF00732">
    <property type="entry name" value="GMC_oxred_N"/>
    <property type="match status" value="1"/>
</dbReference>
<feature type="transmembrane region" description="Helical" evidence="7">
    <location>
        <begin position="311"/>
        <end position="329"/>
    </location>
</feature>
<feature type="transmembrane region" description="Helical" evidence="7">
    <location>
        <begin position="279"/>
        <end position="299"/>
    </location>
</feature>
<keyword evidence="5 7" id="KW-0472">Membrane</keyword>
<evidence type="ECO:0000313" key="10">
    <source>
        <dbReference type="Proteomes" id="UP001197093"/>
    </source>
</evidence>
<feature type="compositionally biased region" description="Polar residues" evidence="6">
    <location>
        <begin position="51"/>
        <end position="62"/>
    </location>
</feature>
<evidence type="ECO:0000256" key="3">
    <source>
        <dbReference type="ARBA" id="ARBA00022692"/>
    </source>
</evidence>
<dbReference type="EMBL" id="JAHCVI010000003">
    <property type="protein sequence ID" value="KAG7287108.1"/>
    <property type="molecule type" value="Genomic_DNA"/>
</dbReference>